<keyword evidence="6 7" id="KW-0012">Acyltransferase</keyword>
<organism evidence="7 8">
    <name type="scientific">Fusobacterium necrophorum subsp. funduliforme</name>
    <dbReference type="NCBI Taxonomy" id="143387"/>
    <lineage>
        <taxon>Bacteria</taxon>
        <taxon>Fusobacteriati</taxon>
        <taxon>Fusobacteriota</taxon>
        <taxon>Fusobacteriia</taxon>
        <taxon>Fusobacteriales</taxon>
        <taxon>Fusobacteriaceae</taxon>
        <taxon>Fusobacterium</taxon>
    </lineage>
</organism>
<dbReference type="GeneID" id="75076656"/>
<proteinExistence type="predicted"/>
<reference evidence="7 8" key="1">
    <citation type="submission" date="2016-03" db="EMBL/GenBank/DDBJ databases">
        <title>Comparative genomics of human isolates of Fusobacterium necrophorum.</title>
        <authorList>
            <person name="Jensen A."/>
            <person name="Bank S."/>
            <person name="Andersen P.S."/>
            <person name="Kristensen L.H."/>
            <person name="Prag J."/>
        </authorList>
    </citation>
    <scope>NUCLEOTIDE SEQUENCE [LARGE SCALE GENOMIC DNA]</scope>
    <source>
        <strain evidence="7 8">LS_1264</strain>
    </source>
</reference>
<dbReference type="PANTHER" id="PTHR30606:SF10">
    <property type="entry name" value="PHOSPHATIDYLINOSITOL MANNOSIDE ACYLTRANSFERASE"/>
    <property type="match status" value="1"/>
</dbReference>
<evidence type="ECO:0000313" key="7">
    <source>
        <dbReference type="EMBL" id="KYL04867.1"/>
    </source>
</evidence>
<comment type="subcellular location">
    <subcellularLocation>
        <location evidence="1">Cell inner membrane</location>
    </subcellularLocation>
</comment>
<evidence type="ECO:0000256" key="4">
    <source>
        <dbReference type="ARBA" id="ARBA00022679"/>
    </source>
</evidence>
<dbReference type="GO" id="GO:0005886">
    <property type="term" value="C:plasma membrane"/>
    <property type="evidence" value="ECO:0007669"/>
    <property type="project" value="UniProtKB-SubCell"/>
</dbReference>
<keyword evidence="5" id="KW-0472">Membrane</keyword>
<accession>A0A162J1F9</accession>
<comment type="caution">
    <text evidence="7">The sequence shown here is derived from an EMBL/GenBank/DDBJ whole genome shotgun (WGS) entry which is preliminary data.</text>
</comment>
<dbReference type="RefSeq" id="WP_005958149.1">
    <property type="nucleotide sequence ID" value="NZ_CAXOUE010000020.1"/>
</dbReference>
<dbReference type="CDD" id="cd07984">
    <property type="entry name" value="LPLAT_LABLAT-like"/>
    <property type="match status" value="1"/>
</dbReference>
<evidence type="ECO:0000256" key="5">
    <source>
        <dbReference type="ARBA" id="ARBA00023136"/>
    </source>
</evidence>
<dbReference type="KEGG" id="fnf:BSQ88_09470"/>
<name>A0A162J1F9_9FUSO</name>
<keyword evidence="3" id="KW-0997">Cell inner membrane</keyword>
<evidence type="ECO:0000313" key="8">
    <source>
        <dbReference type="Proteomes" id="UP000075816"/>
    </source>
</evidence>
<keyword evidence="2" id="KW-1003">Cell membrane</keyword>
<dbReference type="GO" id="GO:0016746">
    <property type="term" value="F:acyltransferase activity"/>
    <property type="evidence" value="ECO:0007669"/>
    <property type="project" value="UniProtKB-KW"/>
</dbReference>
<evidence type="ECO:0000256" key="1">
    <source>
        <dbReference type="ARBA" id="ARBA00004533"/>
    </source>
</evidence>
<evidence type="ECO:0000256" key="6">
    <source>
        <dbReference type="ARBA" id="ARBA00023315"/>
    </source>
</evidence>
<dbReference type="PANTHER" id="PTHR30606">
    <property type="entry name" value="LIPID A BIOSYNTHESIS LAUROYL ACYLTRANSFERASE"/>
    <property type="match status" value="1"/>
</dbReference>
<protein>
    <submittedName>
        <fullName evidence="7">Lauroyl acyltransferase</fullName>
    </submittedName>
</protein>
<evidence type="ECO:0000256" key="3">
    <source>
        <dbReference type="ARBA" id="ARBA00022519"/>
    </source>
</evidence>
<dbReference type="Proteomes" id="UP000075816">
    <property type="component" value="Unassembled WGS sequence"/>
</dbReference>
<dbReference type="Pfam" id="PF03279">
    <property type="entry name" value="Lip_A_acyltrans"/>
    <property type="match status" value="1"/>
</dbReference>
<evidence type="ECO:0000256" key="2">
    <source>
        <dbReference type="ARBA" id="ARBA00022475"/>
    </source>
</evidence>
<dbReference type="GO" id="GO:0009247">
    <property type="term" value="P:glycolipid biosynthetic process"/>
    <property type="evidence" value="ECO:0007669"/>
    <property type="project" value="UniProtKB-ARBA"/>
</dbReference>
<dbReference type="InterPro" id="IPR004960">
    <property type="entry name" value="LipA_acyltrans"/>
</dbReference>
<gene>
    <name evidence="7" type="ORF">A2J07_10140</name>
</gene>
<dbReference type="EMBL" id="LVEA01000027">
    <property type="protein sequence ID" value="KYL04867.1"/>
    <property type="molecule type" value="Genomic_DNA"/>
</dbReference>
<sequence length="305" mass="36403">MKYRIQFYLLLFFRQLLLWLPEKTRFAFGNFLGKAAYYLISSRRQTTLWNLQLAFPEKTEEERKKIAVHSYQIMTKYFLSTLWYDSYLQEKVHIYNQSSMKKAYWKGRGVMAAVMHMGNMEAAVKAGDGFPIVTVAKDQRNPYLEKFIIETRKKNLKLDLLTKSKQTVRQLQAYQKKEKKYIYALFSDHRDKGAHVHFFGLETVAPTGAVSLAYKYNMPLFLVYSCLEEDNTTSIYISEEIPLIRTENSKQDILENTQILIHKMEDVIRKHPEQWMWFHDRWNLYRDFKKEGLLPPFLREKNKGE</sequence>
<dbReference type="eggNOG" id="COG1560">
    <property type="taxonomic scope" value="Bacteria"/>
</dbReference>
<dbReference type="AlphaFoldDB" id="A0A162J1F9"/>
<keyword evidence="4 7" id="KW-0808">Transferase</keyword>